<name>A0A1T5J7M6_9MICO</name>
<dbReference type="EMBL" id="FUZP01000001">
    <property type="protein sequence ID" value="SKC47316.1"/>
    <property type="molecule type" value="Genomic_DNA"/>
</dbReference>
<protein>
    <submittedName>
        <fullName evidence="1">DivIVA domain-containing protein</fullName>
    </submittedName>
</protein>
<dbReference type="AlphaFoldDB" id="A0A1T5J7M6"/>
<evidence type="ECO:0000313" key="2">
    <source>
        <dbReference type="Proteomes" id="UP000190857"/>
    </source>
</evidence>
<gene>
    <name evidence="1" type="ORF">SAMN06309945_1299</name>
</gene>
<reference evidence="1 2" key="1">
    <citation type="submission" date="2017-02" db="EMBL/GenBank/DDBJ databases">
        <authorList>
            <person name="Peterson S.W."/>
        </authorList>
    </citation>
    <scope>NUCLEOTIDE SEQUENCE [LARGE SCALE GENOMIC DNA]</scope>
    <source>
        <strain evidence="1 2">VKM Ac-2059</strain>
    </source>
</reference>
<dbReference type="OrthoDB" id="3480096at2"/>
<organism evidence="1 2">
    <name type="scientific">Okibacterium fritillariae</name>
    <dbReference type="NCBI Taxonomy" id="123320"/>
    <lineage>
        <taxon>Bacteria</taxon>
        <taxon>Bacillati</taxon>
        <taxon>Actinomycetota</taxon>
        <taxon>Actinomycetes</taxon>
        <taxon>Micrococcales</taxon>
        <taxon>Microbacteriaceae</taxon>
        <taxon>Okibacterium</taxon>
    </lineage>
</organism>
<dbReference type="InterPro" id="IPR019933">
    <property type="entry name" value="DivIVA_domain"/>
</dbReference>
<accession>A0A1T5J7M6</accession>
<proteinExistence type="predicted"/>
<evidence type="ECO:0000313" key="1">
    <source>
        <dbReference type="EMBL" id="SKC47316.1"/>
    </source>
</evidence>
<dbReference type="NCBIfam" id="TIGR03543">
    <property type="entry name" value="divI1A_rptt_fam"/>
    <property type="match status" value="1"/>
</dbReference>
<sequence>MTTTFPTAKRRSTGYDQREVDAFLARARAAYDADDEAGMTSDEIRHVSFGLKKGGYSTAYVDAALERLEDAFFLRERERAFEEAGKREWLSSARETAQVILNRLARPDGERFSRVSILSKGYRRSEVDALAERLIAYFEEGKPVNIEQVRTVAFSAQRGGYRESQVDLLLDSVVEVMLAVR</sequence>
<dbReference type="InterPro" id="IPR019932">
    <property type="entry name" value="CHP03543"/>
</dbReference>
<dbReference type="Proteomes" id="UP000190857">
    <property type="component" value="Unassembled WGS sequence"/>
</dbReference>
<dbReference type="NCBIfam" id="TIGR03544">
    <property type="entry name" value="DivI1A_domain"/>
    <property type="match status" value="3"/>
</dbReference>
<dbReference type="STRING" id="123320.SAMN06309945_1299"/>
<keyword evidence="2" id="KW-1185">Reference proteome</keyword>
<dbReference type="RefSeq" id="WP_079727366.1">
    <property type="nucleotide sequence ID" value="NZ_FUZP01000001.1"/>
</dbReference>